<comment type="catalytic activity">
    <reaction evidence="10">
        <text>D-glycero-beta-D-manno-heptose 1-phosphate + ATP + H(+) = ADP-D-glycero-beta-D-manno-heptose + diphosphate</text>
        <dbReference type="Rhea" id="RHEA:27465"/>
        <dbReference type="ChEBI" id="CHEBI:15378"/>
        <dbReference type="ChEBI" id="CHEBI:30616"/>
        <dbReference type="ChEBI" id="CHEBI:33019"/>
        <dbReference type="ChEBI" id="CHEBI:59967"/>
        <dbReference type="ChEBI" id="CHEBI:61593"/>
        <dbReference type="EC" id="2.7.7.70"/>
    </reaction>
</comment>
<evidence type="ECO:0000256" key="3">
    <source>
        <dbReference type="ARBA" id="ARBA00022679"/>
    </source>
</evidence>
<evidence type="ECO:0000256" key="1">
    <source>
        <dbReference type="ARBA" id="ARBA00004713"/>
    </source>
</evidence>
<dbReference type="PANTHER" id="PTHR46969">
    <property type="entry name" value="BIFUNCTIONAL PROTEIN HLDE"/>
    <property type="match status" value="1"/>
</dbReference>
<evidence type="ECO:0000256" key="8">
    <source>
        <dbReference type="ARBA" id="ARBA00023268"/>
    </source>
</evidence>
<evidence type="ECO:0000256" key="9">
    <source>
        <dbReference type="ARBA" id="ARBA00023277"/>
    </source>
</evidence>
<evidence type="ECO:0000256" key="5">
    <source>
        <dbReference type="ARBA" id="ARBA00022741"/>
    </source>
</evidence>
<dbReference type="InterPro" id="IPR002173">
    <property type="entry name" value="Carboh/pur_kinase_PfkB_CS"/>
</dbReference>
<organism evidence="13 14">
    <name type="scientific">Microbacterium trichothecenolyticum</name>
    <name type="common">Aureobacterium trichothecenolyticum</name>
    <dbReference type="NCBI Taxonomy" id="69370"/>
    <lineage>
        <taxon>Bacteria</taxon>
        <taxon>Bacillati</taxon>
        <taxon>Actinomycetota</taxon>
        <taxon>Actinomycetes</taxon>
        <taxon>Micrococcales</taxon>
        <taxon>Microbacteriaceae</taxon>
        <taxon>Microbacterium</taxon>
    </lineage>
</organism>
<dbReference type="SUPFAM" id="SSF52374">
    <property type="entry name" value="Nucleotidylyl transferase"/>
    <property type="match status" value="1"/>
</dbReference>
<dbReference type="InterPro" id="IPR029056">
    <property type="entry name" value="Ribokinase-like"/>
</dbReference>
<protein>
    <recommendedName>
        <fullName evidence="2">D-glycero-beta-D-manno-heptose 1-phosphate adenylyltransferase</fullName>
        <ecNumber evidence="2">2.7.7.70</ecNumber>
    </recommendedName>
</protein>
<dbReference type="Gene3D" id="3.40.1190.20">
    <property type="match status" value="1"/>
</dbReference>
<feature type="domain" description="Carbohydrate kinase PfkB" evidence="11">
    <location>
        <begin position="17"/>
        <end position="119"/>
    </location>
</feature>
<dbReference type="NCBIfam" id="TIGR00125">
    <property type="entry name" value="cyt_tran_rel"/>
    <property type="match status" value="1"/>
</dbReference>
<evidence type="ECO:0000256" key="6">
    <source>
        <dbReference type="ARBA" id="ARBA00022777"/>
    </source>
</evidence>
<dbReference type="RefSeq" id="WP_307481191.1">
    <property type="nucleotide sequence ID" value="NZ_JAUTBF010000001.1"/>
</dbReference>
<evidence type="ECO:0000256" key="4">
    <source>
        <dbReference type="ARBA" id="ARBA00022695"/>
    </source>
</evidence>
<dbReference type="InterPro" id="IPR011914">
    <property type="entry name" value="RfaE_dom_II"/>
</dbReference>
<name>A0ABU0TSH6_MICTR</name>
<dbReference type="PROSITE" id="PS00583">
    <property type="entry name" value="PFKB_KINASES_1"/>
    <property type="match status" value="1"/>
</dbReference>
<dbReference type="Gene3D" id="3.40.50.620">
    <property type="entry name" value="HUPs"/>
    <property type="match status" value="1"/>
</dbReference>
<keyword evidence="3 13" id="KW-0808">Transferase</keyword>
<reference evidence="13 14" key="1">
    <citation type="submission" date="2023-07" db="EMBL/GenBank/DDBJ databases">
        <title>Functional and genomic diversity of the sorghum phyllosphere microbiome.</title>
        <authorList>
            <person name="Shade A."/>
        </authorList>
    </citation>
    <scope>NUCLEOTIDE SEQUENCE [LARGE SCALE GENOMIC DNA]</scope>
    <source>
        <strain evidence="13 14">SORGH_AS_1207</strain>
    </source>
</reference>
<evidence type="ECO:0000259" key="12">
    <source>
        <dbReference type="Pfam" id="PF01467"/>
    </source>
</evidence>
<evidence type="ECO:0000256" key="10">
    <source>
        <dbReference type="ARBA" id="ARBA00047428"/>
    </source>
</evidence>
<keyword evidence="7" id="KW-0067">ATP-binding</keyword>
<dbReference type="Pfam" id="PF00294">
    <property type="entry name" value="PfkB"/>
    <property type="match status" value="2"/>
</dbReference>
<dbReference type="NCBIfam" id="TIGR02199">
    <property type="entry name" value="rfaE_dom_II"/>
    <property type="match status" value="1"/>
</dbReference>
<keyword evidence="14" id="KW-1185">Reference proteome</keyword>
<keyword evidence="5" id="KW-0547">Nucleotide-binding</keyword>
<accession>A0ABU0TSH6</accession>
<evidence type="ECO:0000313" key="13">
    <source>
        <dbReference type="EMBL" id="MDQ1122617.1"/>
    </source>
</evidence>
<evidence type="ECO:0000259" key="11">
    <source>
        <dbReference type="Pfam" id="PF00294"/>
    </source>
</evidence>
<dbReference type="Proteomes" id="UP001226691">
    <property type="component" value="Unassembled WGS sequence"/>
</dbReference>
<dbReference type="Pfam" id="PF01467">
    <property type="entry name" value="CTP_transf_like"/>
    <property type="match status" value="1"/>
</dbReference>
<dbReference type="GO" id="GO:0016779">
    <property type="term" value="F:nucleotidyltransferase activity"/>
    <property type="evidence" value="ECO:0007669"/>
    <property type="project" value="UniProtKB-KW"/>
</dbReference>
<gene>
    <name evidence="13" type="ORF">QE412_001190</name>
</gene>
<comment type="pathway">
    <text evidence="1">Bacterial outer membrane biogenesis; LPS core biosynthesis.</text>
</comment>
<dbReference type="GO" id="GO:0033785">
    <property type="term" value="F:heptose 7-phosphate kinase activity"/>
    <property type="evidence" value="ECO:0007669"/>
    <property type="project" value="UniProtKB-EC"/>
</dbReference>
<dbReference type="InterPro" id="IPR004821">
    <property type="entry name" value="Cyt_trans-like"/>
</dbReference>
<dbReference type="PANTHER" id="PTHR46969:SF1">
    <property type="entry name" value="BIFUNCTIONAL PROTEIN HLDE"/>
    <property type="match status" value="1"/>
</dbReference>
<sequence>MSDDILGALRRRAPRVTVVGDVILDRWVRGGVRRVSREAPVPVVDARTVEASPGGAANTAVNLVALGARVSLLSAVGRDAEGTELLRLLTGHGVDVSGVVAAEGAVTATKTRIVGEDQILVRVDRASIGLVLPAIGVDADALLVCDYGGGLFDDAVVNRLSGMPERAPLVVVDAHDLRRWAPLRADVVTPNAGETELLLGAGLGGDRAEAVAAAASRVLGAAGSRAAVVTLDVQGTVVLEGGRVTGRTRAVPAAEQQASGAGDTFAAALTVALCSGAGLPAAAAFAQRAADVVVARPGTAVCTTADLASEGGGLLTHDELARRIDEERARGRRIVFANGCFDLIHRGHTTHLHQARDQGDVLVVALNDDESVRRLKGPGRPVNPLPERAAVLQELGCVDYVTAFAEDSPVALIERLRPEVYTKGGDYTPEMVPEAQAVRSYGGEVQILDYLPHRSTTETVARIRAGRRNG</sequence>
<keyword evidence="8" id="KW-0511">Multifunctional enzyme</keyword>
<dbReference type="InterPro" id="IPR014729">
    <property type="entry name" value="Rossmann-like_a/b/a_fold"/>
</dbReference>
<dbReference type="EMBL" id="JAUTBF010000001">
    <property type="protein sequence ID" value="MDQ1122617.1"/>
    <property type="molecule type" value="Genomic_DNA"/>
</dbReference>
<feature type="domain" description="Carbohydrate kinase PfkB" evidence="11">
    <location>
        <begin position="184"/>
        <end position="303"/>
    </location>
</feature>
<evidence type="ECO:0000256" key="2">
    <source>
        <dbReference type="ARBA" id="ARBA00012519"/>
    </source>
</evidence>
<dbReference type="SUPFAM" id="SSF53613">
    <property type="entry name" value="Ribokinase-like"/>
    <property type="match status" value="1"/>
</dbReference>
<comment type="caution">
    <text evidence="13">The sequence shown here is derived from an EMBL/GenBank/DDBJ whole genome shotgun (WGS) entry which is preliminary data.</text>
</comment>
<keyword evidence="6 13" id="KW-0418">Kinase</keyword>
<feature type="domain" description="Cytidyltransferase-like" evidence="12">
    <location>
        <begin position="337"/>
        <end position="436"/>
    </location>
</feature>
<evidence type="ECO:0000313" key="14">
    <source>
        <dbReference type="Proteomes" id="UP001226691"/>
    </source>
</evidence>
<dbReference type="EC" id="2.7.7.70" evidence="2"/>
<dbReference type="InterPro" id="IPR011611">
    <property type="entry name" value="PfkB_dom"/>
</dbReference>
<proteinExistence type="predicted"/>
<keyword evidence="9" id="KW-0119">Carbohydrate metabolism</keyword>
<evidence type="ECO:0000256" key="7">
    <source>
        <dbReference type="ARBA" id="ARBA00022840"/>
    </source>
</evidence>
<keyword evidence="4 13" id="KW-0548">Nucleotidyltransferase</keyword>